<dbReference type="AlphaFoldDB" id="A0AA35TJD1"/>
<name>A0AA35TJD1_GEOBA</name>
<feature type="non-terminal residue" evidence="1">
    <location>
        <position position="151"/>
    </location>
</feature>
<proteinExistence type="predicted"/>
<reference evidence="1" key="1">
    <citation type="submission" date="2023-03" db="EMBL/GenBank/DDBJ databases">
        <authorList>
            <person name="Steffen K."/>
            <person name="Cardenas P."/>
        </authorList>
    </citation>
    <scope>NUCLEOTIDE SEQUENCE</scope>
</reference>
<dbReference type="Gene3D" id="2.30.29.30">
    <property type="entry name" value="Pleckstrin-homology domain (PH domain)/Phosphotyrosine-binding domain (PTB)"/>
    <property type="match status" value="1"/>
</dbReference>
<gene>
    <name evidence="1" type="ORF">GBAR_LOCUS26527</name>
</gene>
<comment type="caution">
    <text evidence="1">The sequence shown here is derived from an EMBL/GenBank/DDBJ whole genome shotgun (WGS) entry which is preliminary data.</text>
</comment>
<dbReference type="EMBL" id="CASHTH010003691">
    <property type="protein sequence ID" value="CAI8048006.1"/>
    <property type="molecule type" value="Genomic_DNA"/>
</dbReference>
<sequence>WVPQCAEGLHFSAFHWLYRSQCPCKFFGLSSYKSLLSHISTTFFLRNLSEEVGQHSNLVFSSVQPIPVASLEVEDVADGDTKISSGSFRGTLRASGGSGSKNLIKVSCRDPTVSRHSHTLQANGDFDKKAWLDAFQQILPNIIRHNKVTTV</sequence>
<accession>A0AA35TJD1</accession>
<protein>
    <submittedName>
        <fullName evidence="1">Neuroepithelial cell-transforming gene 1 protein</fullName>
    </submittedName>
</protein>
<evidence type="ECO:0000313" key="1">
    <source>
        <dbReference type="EMBL" id="CAI8048006.1"/>
    </source>
</evidence>
<organism evidence="1 2">
    <name type="scientific">Geodia barretti</name>
    <name type="common">Barrett's horny sponge</name>
    <dbReference type="NCBI Taxonomy" id="519541"/>
    <lineage>
        <taxon>Eukaryota</taxon>
        <taxon>Metazoa</taxon>
        <taxon>Porifera</taxon>
        <taxon>Demospongiae</taxon>
        <taxon>Heteroscleromorpha</taxon>
        <taxon>Tetractinellida</taxon>
        <taxon>Astrophorina</taxon>
        <taxon>Geodiidae</taxon>
        <taxon>Geodia</taxon>
    </lineage>
</organism>
<dbReference type="Proteomes" id="UP001174909">
    <property type="component" value="Unassembled WGS sequence"/>
</dbReference>
<evidence type="ECO:0000313" key="2">
    <source>
        <dbReference type="Proteomes" id="UP001174909"/>
    </source>
</evidence>
<keyword evidence="2" id="KW-1185">Reference proteome</keyword>
<dbReference type="SUPFAM" id="SSF50729">
    <property type="entry name" value="PH domain-like"/>
    <property type="match status" value="1"/>
</dbReference>
<dbReference type="InterPro" id="IPR011993">
    <property type="entry name" value="PH-like_dom_sf"/>
</dbReference>